<proteinExistence type="predicted"/>
<dbReference type="NCBIfam" id="NF047446">
    <property type="entry name" value="barrel_OmpL47"/>
    <property type="match status" value="1"/>
</dbReference>
<dbReference type="Gene3D" id="2.60.120.260">
    <property type="entry name" value="Galactose-binding domain-like"/>
    <property type="match status" value="3"/>
</dbReference>
<reference evidence="3 4" key="1">
    <citation type="submission" date="2019-01" db="EMBL/GenBank/DDBJ databases">
        <title>Draft genome sequence of Cellulomonas takizawaensis strain TKZ-21.</title>
        <authorList>
            <person name="Yamamura H."/>
            <person name="Hayashi T."/>
            <person name="Hamada M."/>
            <person name="Serisawa Y."/>
            <person name="Matsuyama K."/>
            <person name="Nakagawa Y."/>
            <person name="Otoguro M."/>
            <person name="Yanagida F."/>
            <person name="Hayakawa M."/>
        </authorList>
    </citation>
    <scope>NUCLEOTIDE SEQUENCE [LARGE SCALE GENOMIC DNA]</scope>
    <source>
        <strain evidence="3 4">NBRC12680</strain>
    </source>
</reference>
<dbReference type="RefSeq" id="WP_130782052.1">
    <property type="nucleotide sequence ID" value="NZ_BIMR01000209.1"/>
</dbReference>
<dbReference type="Gene3D" id="2.60.40.2700">
    <property type="match status" value="3"/>
</dbReference>
<keyword evidence="4" id="KW-1185">Reference proteome</keyword>
<dbReference type="Pfam" id="PF07532">
    <property type="entry name" value="Big_4"/>
    <property type="match status" value="2"/>
</dbReference>
<organism evidence="3 4">
    <name type="scientific">Cellulomonas biazotea</name>
    <dbReference type="NCBI Taxonomy" id="1709"/>
    <lineage>
        <taxon>Bacteria</taxon>
        <taxon>Bacillati</taxon>
        <taxon>Actinomycetota</taxon>
        <taxon>Actinomycetes</taxon>
        <taxon>Micrococcales</taxon>
        <taxon>Cellulomonadaceae</taxon>
        <taxon>Cellulomonas</taxon>
    </lineage>
</organism>
<comment type="caution">
    <text evidence="3">The sequence shown here is derived from an EMBL/GenBank/DDBJ whole genome shotgun (WGS) entry which is preliminary data.</text>
</comment>
<evidence type="ECO:0000256" key="1">
    <source>
        <dbReference type="SAM" id="SignalP"/>
    </source>
</evidence>
<evidence type="ECO:0000313" key="3">
    <source>
        <dbReference type="EMBL" id="GCE77442.1"/>
    </source>
</evidence>
<dbReference type="InterPro" id="IPR008979">
    <property type="entry name" value="Galactose-bd-like_sf"/>
</dbReference>
<evidence type="ECO:0000313" key="4">
    <source>
        <dbReference type="Proteomes" id="UP000289954"/>
    </source>
</evidence>
<dbReference type="SUPFAM" id="SSF49785">
    <property type="entry name" value="Galactose-binding domain-like"/>
    <property type="match status" value="1"/>
</dbReference>
<dbReference type="EMBL" id="BIMR01000209">
    <property type="protein sequence ID" value="GCE77442.1"/>
    <property type="molecule type" value="Genomic_DNA"/>
</dbReference>
<gene>
    <name evidence="3" type="ORF">CBZ_24980</name>
</gene>
<dbReference type="InterPro" id="IPR058094">
    <property type="entry name" value="Ig-like_OmpL47-like"/>
</dbReference>
<name>A0A402DTL4_9CELL</name>
<keyword evidence="1" id="KW-0732">Signal</keyword>
<accession>A0A402DTL4</accession>
<dbReference type="SUPFAM" id="SSF48208">
    <property type="entry name" value="Six-hairpin glycosidases"/>
    <property type="match status" value="1"/>
</dbReference>
<dbReference type="OrthoDB" id="231241at2"/>
<dbReference type="InterPro" id="IPR013783">
    <property type="entry name" value="Ig-like_fold"/>
</dbReference>
<dbReference type="PROSITE" id="PS50022">
    <property type="entry name" value="FA58C_3"/>
    <property type="match status" value="1"/>
</dbReference>
<dbReference type="InterPro" id="IPR000421">
    <property type="entry name" value="FA58C"/>
</dbReference>
<dbReference type="InterPro" id="IPR008928">
    <property type="entry name" value="6-hairpin_glycosidase_sf"/>
</dbReference>
<dbReference type="InterPro" id="IPR011081">
    <property type="entry name" value="Big_4"/>
</dbReference>
<dbReference type="GO" id="GO:0005975">
    <property type="term" value="P:carbohydrate metabolic process"/>
    <property type="evidence" value="ECO:0007669"/>
    <property type="project" value="InterPro"/>
</dbReference>
<sequence length="2070" mass="217364">MVPSLTALAVVAAGLIPVAAAAVPGDETPQSSLGMPEFTGSDTPVPATGVDYGPSPYLQRVFDADLAAGAGSAPGQDFWMDRMLARTGPMFDGTENLVAFTRGRAVFMKTHQPTRLGWDGDVAYWESLGGGGAFTFTVQADGQAVTLTEQASQRRQTPSYFQSVFTGGGLRLTQTKFITADDVLVANVQVTDTSGAARTVRVAATSPQAGTVEGDELVGTVRAFNSLTTVTPRLSGDGFTAAPGTASLVRDLAVPAGGSATTKLQLGMLTDELPSSAAEYAAYRAASPAEAFTTHVTTYNRWWAENVPYLDTPSDDIDKTLFYRWWLMRYNFLDADIPGNDYQFPTSMEGVLGYNNAIVLTVGMFVDDLKYFRDPTYAYGPALAVGETSKRGKFVDNPGDPANWSNSYTQYITEAAWRAYELHGGPGAIGATLGQHSMDDVEGLLDAYDGNGNDLIEYSWGAMTGNDADAVSFHWTGHGDNMDRTESAYLYSNSKAAAEFFRVAGQTEKADHMDALAERVKAAVLEHLWEPAQTTADKVGLFGNLLKHQMTQDGTLNPYKEINNYYPFTVGLMPKPGDPDYDQPYVEALRLFADADQYPVFPFFTANQVDKADSPDPGSNNFSVINSTVLFRMFSSVLRDYPTDYVTPEMYKQLLYWNAFAHYQGGDNRLPNQNEFWSNGSAADGGSIGYRSWIHHTILGATNFTVIEDAMGLRSRADGKIELDPIDVDWPYFTVNNVRYHDRDLTVTWDETGDHYGADVPAGYSVFLDGELAFTVDDLAHVVYDPATGTVELPDGGAQVVTATASSLAAASDVRFAATDRVVDVFAKAGTDIAPASTGSANLAAGRPVTTTYATTGRAATGAVDGSTANEPFWGTAGSPNATDSIEVELDGTQAVDDVRVYFYRSSSSATVQGYAAPELWTLEYHDAAGWHPVPGQARTPVYSTANLNRVQFPEVRADRLRVTAKHAAGFRTGVKEVQAFATGVEAPPSTNAAPKVTVYRDPAFDQPAQVRLVGSVSDDAQPAGALSSAWTVVSAPEGAQAVVASPTQATTVVQFDTTGRYTLRLTASDGELTTSRDVTVDVDVSGTAKTNVAPDATASASAVTGWNRVAAINDGNASYPVAAESDAWGTWGTAAGAGNTYWARLTWPEPVRVDESRILFHSNRASDGVLPPSSWSLEYLATDGSWQPVPDPSAYPTVDGELNAVTHGAVTTTSLRATLVRNGASYPGIIEWQALADEPVAVEEVAVRTLVGVAPVLPEAVEVTFADGTRTQRSVQWQDVPADAYAAQGEFTVPGFVQGTSKLARATVFVRPTDAVQINTFDPLAVSTVAGTAPVLPARVVAVYNDGSEASLPVTWDDVDPASYAAAGEFTVEGTVAGTDKRPVVTVTVRSGAPKAPVVTLATDPERPASGWFTGPVAVTVTATDDDDPSPTVEAQVDGGAWTAVTGPVAVSGDGRHTVRARATDSGGLVSPVQSAAVDIDGTAPVVTATFDESRRRLTLATTETGSGVATVEYRVDGGAWTAYGTGATIAQAATVEYRATDRAGNVSAVGTIAVPAPDPNAPVNIAPNAAVSVSASTTWNRAAGITDGVATMPVTNQATAWGTWNIAGDTQWARLDWPTPVTTGTSRLMFFDDGGGMRLPASWTLEYLLDDGVTWATVPEPSGFTTTLGQFDTVTHTPVTTTALRATLTKPTSGWVGIVEWEVDSAPVAPLVLTGPTEPVTAGDAFDVTLTGGVVDTAYAVTVEPGGVALGSLTTDSRGSGTLRTAPLPRDLAGGDYTVRAAAGESVAESSLTVVAGPGEAVVNAGTVEVVGVPTVGQVLLAQTAGWGPEGVELAYRWSAGGKVVAGATASQYTPTQKDLGKTVTVEVTGYLDGWESVSVTSAPTAAVVKPTVQAGSVAIAGTAVVGSTVRAQTSAWADGVRLEYRWLLDGKAVKGATSSGYKVAASDAGKVLTVEVRGTAAGHEPSTWASSPPTTVQPGTLTARDVRIVGLAKPLSVVTAMHAAWGPFPVTTSYQWFVDGKAVKGATSPLYLVRTADRGAVLTVEVTGTKTGYAPTTRTSDGIKVGR</sequence>
<protein>
    <recommendedName>
        <fullName evidence="2">F5/8 type C domain-containing protein</fullName>
    </recommendedName>
</protein>
<dbReference type="InterPro" id="IPR012341">
    <property type="entry name" value="6hp_glycosidase-like_sf"/>
</dbReference>
<feature type="domain" description="F5/8 type C" evidence="2">
    <location>
        <begin position="1558"/>
        <end position="1710"/>
    </location>
</feature>
<dbReference type="Gene3D" id="2.60.40.10">
    <property type="entry name" value="Immunoglobulins"/>
    <property type="match status" value="1"/>
</dbReference>
<evidence type="ECO:0000259" key="2">
    <source>
        <dbReference type="PROSITE" id="PS50022"/>
    </source>
</evidence>
<dbReference type="Gene3D" id="1.50.10.10">
    <property type="match status" value="1"/>
</dbReference>
<dbReference type="Proteomes" id="UP000289954">
    <property type="component" value="Unassembled WGS sequence"/>
</dbReference>
<feature type="chain" id="PRO_5019458170" description="F5/8 type C domain-containing protein" evidence="1">
    <location>
        <begin position="23"/>
        <end position="2070"/>
    </location>
</feature>
<feature type="signal peptide" evidence="1">
    <location>
        <begin position="1"/>
        <end position="22"/>
    </location>
</feature>